<gene>
    <name evidence="7" type="ORF">GCM10009750_14570</name>
</gene>
<keyword evidence="4" id="KW-0460">Magnesium</keyword>
<evidence type="ECO:0000259" key="6">
    <source>
        <dbReference type="Pfam" id="PF13470"/>
    </source>
</evidence>
<feature type="region of interest" description="Disordered" evidence="5">
    <location>
        <begin position="207"/>
        <end position="238"/>
    </location>
</feature>
<accession>A0ABN2MPV2</accession>
<feature type="domain" description="PIN" evidence="6">
    <location>
        <begin position="6"/>
        <end position="111"/>
    </location>
</feature>
<dbReference type="Pfam" id="PF13470">
    <property type="entry name" value="PIN_3"/>
    <property type="match status" value="1"/>
</dbReference>
<protein>
    <recommendedName>
        <fullName evidence="6">PIN domain-containing protein</fullName>
    </recommendedName>
</protein>
<keyword evidence="2" id="KW-0479">Metal-binding</keyword>
<evidence type="ECO:0000313" key="8">
    <source>
        <dbReference type="Proteomes" id="UP001501746"/>
    </source>
</evidence>
<evidence type="ECO:0000256" key="3">
    <source>
        <dbReference type="ARBA" id="ARBA00022801"/>
    </source>
</evidence>
<evidence type="ECO:0000313" key="7">
    <source>
        <dbReference type="EMBL" id="GAA1831666.1"/>
    </source>
</evidence>
<proteinExistence type="predicted"/>
<name>A0ABN2MPV2_9MICO</name>
<organism evidence="7 8">
    <name type="scientific">Agromyces salentinus</name>
    <dbReference type="NCBI Taxonomy" id="269421"/>
    <lineage>
        <taxon>Bacteria</taxon>
        <taxon>Bacillati</taxon>
        <taxon>Actinomycetota</taxon>
        <taxon>Actinomycetes</taxon>
        <taxon>Micrococcales</taxon>
        <taxon>Microbacteriaceae</taxon>
        <taxon>Agromyces</taxon>
    </lineage>
</organism>
<keyword evidence="8" id="KW-1185">Reference proteome</keyword>
<feature type="compositionally biased region" description="Polar residues" evidence="5">
    <location>
        <begin position="212"/>
        <end position="221"/>
    </location>
</feature>
<dbReference type="InterPro" id="IPR002716">
    <property type="entry name" value="PIN_dom"/>
</dbReference>
<evidence type="ECO:0000256" key="5">
    <source>
        <dbReference type="SAM" id="MobiDB-lite"/>
    </source>
</evidence>
<evidence type="ECO:0000256" key="2">
    <source>
        <dbReference type="ARBA" id="ARBA00022723"/>
    </source>
</evidence>
<sequence length="238" mass="26112">MHMDLVFVDANVLYSKTLRDWTLMLAQECNRFAVVSSQDCVIEALANLREQIPAADGGVIRQIGKSIEGALHDIIDDWPGGEIEGMPDEKDWHVVHAATHAQVKILVTDNMKDFAPVAESLPFDLYTPDELFTLVAENDPQAVAAVTRRQVEYWTQMEQRHANVGRPAPKRLGEALRDAGALEFADIIEDVLRELSGIRHQDSVAMADAPTSEGQTTNAASASLEADATEEPSRTPAP</sequence>
<reference evidence="8" key="1">
    <citation type="journal article" date="2019" name="Int. J. Syst. Evol. Microbiol.">
        <title>The Global Catalogue of Microorganisms (GCM) 10K type strain sequencing project: providing services to taxonomists for standard genome sequencing and annotation.</title>
        <authorList>
            <consortium name="The Broad Institute Genomics Platform"/>
            <consortium name="The Broad Institute Genome Sequencing Center for Infectious Disease"/>
            <person name="Wu L."/>
            <person name="Ma J."/>
        </authorList>
    </citation>
    <scope>NUCLEOTIDE SEQUENCE [LARGE SCALE GENOMIC DNA]</scope>
    <source>
        <strain evidence="8">JCM 14323</strain>
    </source>
</reference>
<keyword evidence="3" id="KW-0378">Hydrolase</keyword>
<keyword evidence="1" id="KW-0540">Nuclease</keyword>
<evidence type="ECO:0000256" key="1">
    <source>
        <dbReference type="ARBA" id="ARBA00022722"/>
    </source>
</evidence>
<dbReference type="Proteomes" id="UP001501746">
    <property type="component" value="Unassembled WGS sequence"/>
</dbReference>
<dbReference type="EMBL" id="BAAANK010000003">
    <property type="protein sequence ID" value="GAA1831666.1"/>
    <property type="molecule type" value="Genomic_DNA"/>
</dbReference>
<evidence type="ECO:0000256" key="4">
    <source>
        <dbReference type="ARBA" id="ARBA00022842"/>
    </source>
</evidence>
<comment type="caution">
    <text evidence="7">The sequence shown here is derived from an EMBL/GenBank/DDBJ whole genome shotgun (WGS) entry which is preliminary data.</text>
</comment>